<sequence length="63" mass="6797">MELMIDAEGRLMSASIKKSGGNGFDEAALEAVRKAIFRPATHNGRPATCIVLLPIHFTLRDAS</sequence>
<evidence type="ECO:0000256" key="2">
    <source>
        <dbReference type="ARBA" id="ARBA00022692"/>
    </source>
</evidence>
<dbReference type="SUPFAM" id="SSF74653">
    <property type="entry name" value="TolA/TonB C-terminal domain"/>
    <property type="match status" value="1"/>
</dbReference>
<proteinExistence type="predicted"/>
<dbReference type="STRING" id="563192.HMPREF0179_05302"/>
<evidence type="ECO:0000256" key="3">
    <source>
        <dbReference type="ARBA" id="ARBA00022989"/>
    </source>
</evidence>
<feature type="domain" description="TonB C-terminal" evidence="5">
    <location>
        <begin position="1"/>
        <end position="63"/>
    </location>
</feature>
<comment type="caution">
    <text evidence="6">The sequence shown here is derived from an EMBL/GenBank/DDBJ whole genome shotgun (WGS) entry which is preliminary data.</text>
</comment>
<dbReference type="GO" id="GO:0055085">
    <property type="term" value="P:transmembrane transport"/>
    <property type="evidence" value="ECO:0007669"/>
    <property type="project" value="InterPro"/>
</dbReference>
<dbReference type="InterPro" id="IPR037682">
    <property type="entry name" value="TonB_C"/>
</dbReference>
<evidence type="ECO:0000313" key="6">
    <source>
        <dbReference type="EMBL" id="EPC05703.1"/>
    </source>
</evidence>
<reference evidence="6 7" key="2">
    <citation type="submission" date="2013-04" db="EMBL/GenBank/DDBJ databases">
        <title>The Genome Sequence of Bilophila wadsworthia 3_1_6.</title>
        <authorList>
            <consortium name="The Broad Institute Genomics Platform"/>
            <person name="Earl A."/>
            <person name="Ward D."/>
            <person name="Feldgarden M."/>
            <person name="Gevers D."/>
            <person name="Sibley C."/>
            <person name="Strauss J."/>
            <person name="Allen-Vercoe E."/>
            <person name="Walker B."/>
            <person name="Young S."/>
            <person name="Zeng Q."/>
            <person name="Gargeya S."/>
            <person name="Fitzgerald M."/>
            <person name="Haas B."/>
            <person name="Abouelleil A."/>
            <person name="Allen A.W."/>
            <person name="Alvarado L."/>
            <person name="Arachchi H.M."/>
            <person name="Berlin A.M."/>
            <person name="Chapman S.B."/>
            <person name="Gainer-Dewar J."/>
            <person name="Goldberg J."/>
            <person name="Griggs A."/>
            <person name="Gujja S."/>
            <person name="Hansen M."/>
            <person name="Howarth C."/>
            <person name="Imamovic A."/>
            <person name="Ireland A."/>
            <person name="Larimer J."/>
            <person name="McCowan C."/>
            <person name="Murphy C."/>
            <person name="Pearson M."/>
            <person name="Poon T.W."/>
            <person name="Priest M."/>
            <person name="Roberts A."/>
            <person name="Saif S."/>
            <person name="Shea T."/>
            <person name="Sisk P."/>
            <person name="Sykes S."/>
            <person name="Wortman J."/>
            <person name="Nusbaum C."/>
            <person name="Birren B."/>
        </authorList>
    </citation>
    <scope>NUCLEOTIDE SEQUENCE [LARGE SCALE GENOMIC DNA]</scope>
    <source>
        <strain evidence="6 7">3_1_6</strain>
    </source>
</reference>
<dbReference type="GO" id="GO:0016020">
    <property type="term" value="C:membrane"/>
    <property type="evidence" value="ECO:0007669"/>
    <property type="project" value="UniProtKB-SubCell"/>
</dbReference>
<dbReference type="AlphaFoldDB" id="S2KT36"/>
<evidence type="ECO:0000313" key="7">
    <source>
        <dbReference type="Proteomes" id="UP000006034"/>
    </source>
</evidence>
<comment type="subcellular location">
    <subcellularLocation>
        <location evidence="1">Membrane</location>
        <topology evidence="1">Single-pass membrane protein</topology>
    </subcellularLocation>
</comment>
<dbReference type="Gene3D" id="3.30.1150.10">
    <property type="match status" value="1"/>
</dbReference>
<dbReference type="InterPro" id="IPR006260">
    <property type="entry name" value="TonB/TolA_C"/>
</dbReference>
<evidence type="ECO:0000256" key="4">
    <source>
        <dbReference type="ARBA" id="ARBA00023136"/>
    </source>
</evidence>
<evidence type="ECO:0000259" key="5">
    <source>
        <dbReference type="PROSITE" id="PS52015"/>
    </source>
</evidence>
<dbReference type="Proteomes" id="UP000006034">
    <property type="component" value="Unassembled WGS sequence"/>
</dbReference>
<keyword evidence="2" id="KW-0812">Transmembrane</keyword>
<keyword evidence="7" id="KW-1185">Reference proteome</keyword>
<dbReference type="NCBIfam" id="TIGR01352">
    <property type="entry name" value="tonB_Cterm"/>
    <property type="match status" value="1"/>
</dbReference>
<dbReference type="GeneID" id="78087776"/>
<gene>
    <name evidence="6" type="ORF">HMPREF0179_05302</name>
</gene>
<organism evidence="6 7">
    <name type="scientific">Bilophila wadsworthia (strain 3_1_6)</name>
    <dbReference type="NCBI Taxonomy" id="563192"/>
    <lineage>
        <taxon>Bacteria</taxon>
        <taxon>Pseudomonadati</taxon>
        <taxon>Thermodesulfobacteriota</taxon>
        <taxon>Desulfovibrionia</taxon>
        <taxon>Desulfovibrionales</taxon>
        <taxon>Desulfovibrionaceae</taxon>
        <taxon>Bilophila</taxon>
    </lineage>
</organism>
<keyword evidence="4" id="KW-0472">Membrane</keyword>
<dbReference type="RefSeq" id="WP_016361024.1">
    <property type="nucleotide sequence ID" value="NZ_KE150240.1"/>
</dbReference>
<evidence type="ECO:0000256" key="1">
    <source>
        <dbReference type="ARBA" id="ARBA00004167"/>
    </source>
</evidence>
<keyword evidence="3" id="KW-1133">Transmembrane helix</keyword>
<dbReference type="Pfam" id="PF03544">
    <property type="entry name" value="TonB_C"/>
    <property type="match status" value="1"/>
</dbReference>
<dbReference type="HOGENOM" id="CLU_2876835_0_0_7"/>
<name>S2KT36_BILW3</name>
<dbReference type="EMBL" id="ADCP02000003">
    <property type="protein sequence ID" value="EPC05703.1"/>
    <property type="molecule type" value="Genomic_DNA"/>
</dbReference>
<protein>
    <submittedName>
        <fullName evidence="6">TonB family domain-containing protein</fullName>
    </submittedName>
</protein>
<dbReference type="PROSITE" id="PS52015">
    <property type="entry name" value="TONB_CTD"/>
    <property type="match status" value="1"/>
</dbReference>
<reference evidence="6 7" key="1">
    <citation type="submission" date="2010-10" db="EMBL/GenBank/DDBJ databases">
        <authorList>
            <consortium name="The Broad Institute Genome Sequencing Platform"/>
            <person name="Ward D."/>
            <person name="Earl A."/>
            <person name="Feldgarden M."/>
            <person name="Young S.K."/>
            <person name="Gargeya S."/>
            <person name="Zeng Q."/>
            <person name="Alvarado L."/>
            <person name="Berlin A."/>
            <person name="Bochicchio J."/>
            <person name="Chapman S.B."/>
            <person name="Chen Z."/>
            <person name="Freedman E."/>
            <person name="Gellesch M."/>
            <person name="Goldberg J."/>
            <person name="Griggs A."/>
            <person name="Gujja S."/>
            <person name="Heilman E."/>
            <person name="Heiman D."/>
            <person name="Howarth C."/>
            <person name="Mehta T."/>
            <person name="Neiman D."/>
            <person name="Pearson M."/>
            <person name="Roberts A."/>
            <person name="Saif S."/>
            <person name="Shea T."/>
            <person name="Shenoy N."/>
            <person name="Sisk P."/>
            <person name="Stolte C."/>
            <person name="Sykes S."/>
            <person name="White J."/>
            <person name="Yandava C."/>
            <person name="Allen-Vercoe E."/>
            <person name="Sibley C."/>
            <person name="Ambrose C.E."/>
            <person name="Strauss J."/>
            <person name="Daigneault M."/>
            <person name="Haas B."/>
            <person name="Nusbaum C."/>
            <person name="Birren B."/>
        </authorList>
    </citation>
    <scope>NUCLEOTIDE SEQUENCE [LARGE SCALE GENOMIC DNA]</scope>
    <source>
        <strain evidence="6 7">3_1_6</strain>
    </source>
</reference>
<dbReference type="eggNOG" id="COG0810">
    <property type="taxonomic scope" value="Bacteria"/>
</dbReference>
<accession>S2KT36</accession>